<feature type="non-terminal residue" evidence="3">
    <location>
        <position position="1"/>
    </location>
</feature>
<evidence type="ECO:0000256" key="1">
    <source>
        <dbReference type="ARBA" id="ARBA00007789"/>
    </source>
</evidence>
<dbReference type="SUPFAM" id="SSF51679">
    <property type="entry name" value="Bacterial luciferase-like"/>
    <property type="match status" value="1"/>
</dbReference>
<gene>
    <name evidence="3" type="ORF">AVDCRST_MAG69-770</name>
</gene>
<evidence type="ECO:0000259" key="2">
    <source>
        <dbReference type="Pfam" id="PF00296"/>
    </source>
</evidence>
<dbReference type="CDD" id="cd00347">
    <property type="entry name" value="Flavin_utilizing_monoxygenases"/>
    <property type="match status" value="1"/>
</dbReference>
<proteinExistence type="predicted"/>
<feature type="domain" description="Luciferase-like" evidence="2">
    <location>
        <begin position="40"/>
        <end position="194"/>
    </location>
</feature>
<dbReference type="AlphaFoldDB" id="A0A6J4S1Z6"/>
<dbReference type="GO" id="GO:0016705">
    <property type="term" value="F:oxidoreductase activity, acting on paired donors, with incorporation or reduction of molecular oxygen"/>
    <property type="evidence" value="ECO:0007669"/>
    <property type="project" value="InterPro"/>
</dbReference>
<organism evidence="3">
    <name type="scientific">uncultured Solirubrobacteraceae bacterium</name>
    <dbReference type="NCBI Taxonomy" id="1162706"/>
    <lineage>
        <taxon>Bacteria</taxon>
        <taxon>Bacillati</taxon>
        <taxon>Actinomycetota</taxon>
        <taxon>Thermoleophilia</taxon>
        <taxon>Solirubrobacterales</taxon>
        <taxon>Solirubrobacteraceae</taxon>
        <taxon>environmental samples</taxon>
    </lineage>
</organism>
<sequence>PLGRAPGTDMRTAMALRSTDPNAFMDQLEQLRGHLGEGHRGIRAIPGAHTQPEIWMLGSTDGGARIAGALGMPFAFAHHFHPQYTEPALAVYREAFRPSEDCERPRVIIAAGVIVGDDDADAARLALPAGVSMLRLRQGRPAPVPSVESAEALVAGLGPQERAVVDEVVARMITGGPRRVESELLELIERTGADELMITANVVDPRLRIRGLEHIAAAFGDAATPAGMHAAAT</sequence>
<dbReference type="EMBL" id="CADCVP010000097">
    <property type="protein sequence ID" value="CAA9480925.1"/>
    <property type="molecule type" value="Genomic_DNA"/>
</dbReference>
<reference evidence="3" key="1">
    <citation type="submission" date="2020-02" db="EMBL/GenBank/DDBJ databases">
        <authorList>
            <person name="Meier V. D."/>
        </authorList>
    </citation>
    <scope>NUCLEOTIDE SEQUENCE</scope>
    <source>
        <strain evidence="3">AVDCRST_MAG69</strain>
    </source>
</reference>
<dbReference type="InterPro" id="IPR011251">
    <property type="entry name" value="Luciferase-like_dom"/>
</dbReference>
<dbReference type="PANTHER" id="PTHR30137:SF6">
    <property type="entry name" value="LUCIFERASE-LIKE MONOOXYGENASE"/>
    <property type="match status" value="1"/>
</dbReference>
<dbReference type="InterPro" id="IPR019949">
    <property type="entry name" value="CmoO-like"/>
</dbReference>
<dbReference type="Gene3D" id="3.20.20.30">
    <property type="entry name" value="Luciferase-like domain"/>
    <property type="match status" value="1"/>
</dbReference>
<dbReference type="Pfam" id="PF00296">
    <property type="entry name" value="Bac_luciferase"/>
    <property type="match status" value="1"/>
</dbReference>
<dbReference type="InterPro" id="IPR036661">
    <property type="entry name" value="Luciferase-like_sf"/>
</dbReference>
<protein>
    <recommendedName>
        <fullName evidence="2">Luciferase-like domain-containing protein</fullName>
    </recommendedName>
</protein>
<evidence type="ECO:0000313" key="3">
    <source>
        <dbReference type="EMBL" id="CAA9480925.1"/>
    </source>
</evidence>
<dbReference type="NCBIfam" id="TIGR03558">
    <property type="entry name" value="oxido_grp_1"/>
    <property type="match status" value="1"/>
</dbReference>
<dbReference type="GO" id="GO:0005829">
    <property type="term" value="C:cytosol"/>
    <property type="evidence" value="ECO:0007669"/>
    <property type="project" value="TreeGrafter"/>
</dbReference>
<name>A0A6J4S1Z6_9ACTN</name>
<comment type="similarity">
    <text evidence="1">To bacterial alkanal monooxygenase alpha and beta chains.</text>
</comment>
<dbReference type="PANTHER" id="PTHR30137">
    <property type="entry name" value="LUCIFERASE-LIKE MONOOXYGENASE"/>
    <property type="match status" value="1"/>
</dbReference>
<dbReference type="InterPro" id="IPR050766">
    <property type="entry name" value="Bact_Lucif_Oxidored"/>
</dbReference>
<accession>A0A6J4S1Z6</accession>